<proteinExistence type="predicted"/>
<name>D9TPB9_THETC</name>
<accession>D9TPB9</accession>
<evidence type="ECO:0000259" key="1">
    <source>
        <dbReference type="Pfam" id="PF07833"/>
    </source>
</evidence>
<dbReference type="Pfam" id="PF07833">
    <property type="entry name" value="Cu_amine_oxidN1"/>
    <property type="match status" value="1"/>
</dbReference>
<dbReference type="HOGENOM" id="CLU_1110983_0_0_9"/>
<dbReference type="InterPro" id="IPR036582">
    <property type="entry name" value="Mao_N_sf"/>
</dbReference>
<reference evidence="2 3" key="1">
    <citation type="submission" date="2010-08" db="EMBL/GenBank/DDBJ databases">
        <title>Complete sequence of Thermoanaerobacterium thermosaccharolyticum DSM 571.</title>
        <authorList>
            <consortium name="US DOE Joint Genome Institute"/>
            <person name="Lucas S."/>
            <person name="Copeland A."/>
            <person name="Lapidus A."/>
            <person name="Cheng J.-F."/>
            <person name="Bruce D."/>
            <person name="Goodwin L."/>
            <person name="Pitluck S."/>
            <person name="Teshima H."/>
            <person name="Detter J.C."/>
            <person name="Han C."/>
            <person name="Tapia R."/>
            <person name="Land M."/>
            <person name="Hauser L."/>
            <person name="Chang Y.-J."/>
            <person name="Jeffries C."/>
            <person name="Kyrpides N."/>
            <person name="Ivanova N."/>
            <person name="Mikhailova N."/>
            <person name="Hemme C.L."/>
            <person name="Woyke T."/>
        </authorList>
    </citation>
    <scope>NUCLEOTIDE SEQUENCE [LARGE SCALE GENOMIC DNA]</scope>
    <source>
        <strain evidence="3">ATCC 7956 / DSM 571 / NCIMB 9385 / NCA 3814 / NCTC 13789 / WDCM 00135 / 2032</strain>
    </source>
</reference>
<dbReference type="AlphaFoldDB" id="D9TPB9"/>
<protein>
    <submittedName>
        <fullName evidence="2">Copper amine oxidase domain protein</fullName>
    </submittedName>
</protein>
<dbReference type="RefSeq" id="WP_013299097.1">
    <property type="nucleotide sequence ID" value="NC_014410.1"/>
</dbReference>
<organism evidence="2 3">
    <name type="scientific">Thermoanaerobacterium thermosaccharolyticum (strain ATCC 7956 / DSM 571 / NCIMB 9385 / NCA 3814 / NCTC 13789 / WDCM 00135 / 2032)</name>
    <name type="common">Clostridium thermosaccharolyticum</name>
    <dbReference type="NCBI Taxonomy" id="580327"/>
    <lineage>
        <taxon>Bacteria</taxon>
        <taxon>Bacillati</taxon>
        <taxon>Bacillota</taxon>
        <taxon>Clostridia</taxon>
        <taxon>Thermoanaerobacterales</taxon>
        <taxon>Thermoanaerobacteraceae</taxon>
        <taxon>Thermoanaerobacterium</taxon>
    </lineage>
</organism>
<gene>
    <name evidence="2" type="ordered locus">Tthe_2693</name>
</gene>
<evidence type="ECO:0000313" key="2">
    <source>
        <dbReference type="EMBL" id="ADL70142.1"/>
    </source>
</evidence>
<evidence type="ECO:0000313" key="3">
    <source>
        <dbReference type="Proteomes" id="UP000001626"/>
    </source>
</evidence>
<dbReference type="KEGG" id="ttm:Tthe_2693"/>
<feature type="domain" description="Copper amine oxidase-like N-terminal" evidence="1">
    <location>
        <begin position="33"/>
        <end position="92"/>
    </location>
</feature>
<dbReference type="SUPFAM" id="SSF55383">
    <property type="entry name" value="Copper amine oxidase, domain N"/>
    <property type="match status" value="1"/>
</dbReference>
<dbReference type="Proteomes" id="UP000001626">
    <property type="component" value="Chromosome"/>
</dbReference>
<dbReference type="Gene3D" id="3.30.457.10">
    <property type="entry name" value="Copper amine oxidase-like, N-terminal domain"/>
    <property type="match status" value="1"/>
</dbReference>
<dbReference type="eggNOG" id="COG0666">
    <property type="taxonomic scope" value="Bacteria"/>
</dbReference>
<keyword evidence="3" id="KW-1185">Reference proteome</keyword>
<dbReference type="InterPro" id="IPR012854">
    <property type="entry name" value="Cu_amine_oxidase-like_N"/>
</dbReference>
<dbReference type="GeneID" id="93865558"/>
<dbReference type="EMBL" id="CP002171">
    <property type="protein sequence ID" value="ADL70142.1"/>
    <property type="molecule type" value="Genomic_DNA"/>
</dbReference>
<dbReference type="STRING" id="580327.Tthe_2693"/>
<sequence>MFRNRYKLIVSIIIIILLLLGNVYAVPYIRLIINGQQVYTDVPPQIVNGTTLVPIRVISETLGAKVNWDGNTQTVTVDMPQYTPEAKMVEHYWETTNDNTGNITPPAIDSSVSGTLNSYLKDAYTLLKQKAPEAYKLVCAYISKVSEAETTTDSNVFATTYSNTHTIVFNTPALKMFNNNPYFYNVECIAITLAHEAYHGQQMASGSFEPNNVNCNEATAYTYEYFVAKQLGVPQDLLNWIKTQITNNLN</sequence>